<dbReference type="InterPro" id="IPR039425">
    <property type="entry name" value="RNA_pol_sigma-70-like"/>
</dbReference>
<sequence length="229" mass="25240">MLSQAVFWLSAAAFALRISTDALMVEALRQRDPAALRQLVDRHHAALVGLAQSIVGRRGLAEEVAQETWLAVFAHIDQFDGRAQLSTWIIAILMNKAKSLARRERRYVALPEQADGEMAAPFRAVAADRFDESGHWREAPAGFDGLDPERILAGRQLWHHVDGFIAALPPAQRAVMILRDVEGHDAAETCRLLDISPENQRVLLHRARARVRSLLEALTKGAAPPAAAT</sequence>
<dbReference type="SUPFAM" id="SSF88659">
    <property type="entry name" value="Sigma3 and sigma4 domains of RNA polymerase sigma factors"/>
    <property type="match status" value="1"/>
</dbReference>
<organism evidence="7 8">
    <name type="scientific">Methylobrevis albus</name>
    <dbReference type="NCBI Taxonomy" id="2793297"/>
    <lineage>
        <taxon>Bacteria</taxon>
        <taxon>Pseudomonadati</taxon>
        <taxon>Pseudomonadota</taxon>
        <taxon>Alphaproteobacteria</taxon>
        <taxon>Hyphomicrobiales</taxon>
        <taxon>Pleomorphomonadaceae</taxon>
        <taxon>Methylobrevis</taxon>
    </lineage>
</organism>
<evidence type="ECO:0000256" key="3">
    <source>
        <dbReference type="ARBA" id="ARBA00023082"/>
    </source>
</evidence>
<evidence type="ECO:0000259" key="6">
    <source>
        <dbReference type="Pfam" id="PF08281"/>
    </source>
</evidence>
<feature type="domain" description="RNA polymerase sigma factor 70 region 4 type 2" evidence="6">
    <location>
        <begin position="165"/>
        <end position="210"/>
    </location>
</feature>
<evidence type="ECO:0000256" key="1">
    <source>
        <dbReference type="ARBA" id="ARBA00010641"/>
    </source>
</evidence>
<keyword evidence="4" id="KW-0804">Transcription</keyword>
<dbReference type="InterPro" id="IPR013324">
    <property type="entry name" value="RNA_pol_sigma_r3/r4-like"/>
</dbReference>
<keyword evidence="8" id="KW-1185">Reference proteome</keyword>
<gene>
    <name evidence="7" type="ORF">I5731_05130</name>
</gene>
<dbReference type="PANTHER" id="PTHR43133">
    <property type="entry name" value="RNA POLYMERASE ECF-TYPE SIGMA FACTO"/>
    <property type="match status" value="1"/>
</dbReference>
<dbReference type="GO" id="GO:0006352">
    <property type="term" value="P:DNA-templated transcription initiation"/>
    <property type="evidence" value="ECO:0007669"/>
    <property type="project" value="InterPro"/>
</dbReference>
<dbReference type="InterPro" id="IPR007627">
    <property type="entry name" value="RNA_pol_sigma70_r2"/>
</dbReference>
<dbReference type="PANTHER" id="PTHR43133:SF53">
    <property type="entry name" value="ECF RNA POLYMERASE SIGMA-E FACTOR"/>
    <property type="match status" value="1"/>
</dbReference>
<dbReference type="Proteomes" id="UP000631694">
    <property type="component" value="Unassembled WGS sequence"/>
</dbReference>
<dbReference type="InterPro" id="IPR036388">
    <property type="entry name" value="WH-like_DNA-bd_sf"/>
</dbReference>
<dbReference type="RefSeq" id="WP_197310298.1">
    <property type="nucleotide sequence ID" value="NZ_JADZLT010000042.1"/>
</dbReference>
<dbReference type="GO" id="GO:0016987">
    <property type="term" value="F:sigma factor activity"/>
    <property type="evidence" value="ECO:0007669"/>
    <property type="project" value="UniProtKB-KW"/>
</dbReference>
<evidence type="ECO:0000313" key="7">
    <source>
        <dbReference type="EMBL" id="MBH0237196.1"/>
    </source>
</evidence>
<dbReference type="SUPFAM" id="SSF88946">
    <property type="entry name" value="Sigma2 domain of RNA polymerase sigma factors"/>
    <property type="match status" value="1"/>
</dbReference>
<comment type="caution">
    <text evidence="7">The sequence shown here is derived from an EMBL/GenBank/DDBJ whole genome shotgun (WGS) entry which is preliminary data.</text>
</comment>
<dbReference type="CDD" id="cd06171">
    <property type="entry name" value="Sigma70_r4"/>
    <property type="match status" value="1"/>
</dbReference>
<dbReference type="InterPro" id="IPR013249">
    <property type="entry name" value="RNA_pol_sigma70_r4_t2"/>
</dbReference>
<name>A0A931I0V7_9HYPH</name>
<dbReference type="InterPro" id="IPR013325">
    <property type="entry name" value="RNA_pol_sigma_r2"/>
</dbReference>
<evidence type="ECO:0000259" key="5">
    <source>
        <dbReference type="Pfam" id="PF04542"/>
    </source>
</evidence>
<evidence type="ECO:0000256" key="2">
    <source>
        <dbReference type="ARBA" id="ARBA00023015"/>
    </source>
</evidence>
<comment type="similarity">
    <text evidence="1">Belongs to the sigma-70 factor family. ECF subfamily.</text>
</comment>
<reference evidence="7" key="1">
    <citation type="submission" date="2020-12" db="EMBL/GenBank/DDBJ databases">
        <title>Methylobrevis albus sp. nov., isolated from fresh water lack sediment.</title>
        <authorList>
            <person name="Zou Q."/>
        </authorList>
    </citation>
    <scope>NUCLEOTIDE SEQUENCE</scope>
    <source>
        <strain evidence="7">L22</strain>
    </source>
</reference>
<protein>
    <submittedName>
        <fullName evidence="7">Sigma-70 family RNA polymerase sigma factor</fullName>
    </submittedName>
</protein>
<dbReference type="Pfam" id="PF08281">
    <property type="entry name" value="Sigma70_r4_2"/>
    <property type="match status" value="1"/>
</dbReference>
<evidence type="ECO:0000256" key="4">
    <source>
        <dbReference type="ARBA" id="ARBA00023163"/>
    </source>
</evidence>
<dbReference type="Gene3D" id="1.10.1740.10">
    <property type="match status" value="1"/>
</dbReference>
<feature type="domain" description="RNA polymerase sigma-70 region 2" evidence="5">
    <location>
        <begin position="39"/>
        <end position="106"/>
    </location>
</feature>
<evidence type="ECO:0000313" key="8">
    <source>
        <dbReference type="Proteomes" id="UP000631694"/>
    </source>
</evidence>
<dbReference type="EMBL" id="JADZLT010000042">
    <property type="protein sequence ID" value="MBH0237196.1"/>
    <property type="molecule type" value="Genomic_DNA"/>
</dbReference>
<dbReference type="InterPro" id="IPR014284">
    <property type="entry name" value="RNA_pol_sigma-70_dom"/>
</dbReference>
<dbReference type="NCBIfam" id="TIGR02937">
    <property type="entry name" value="sigma70-ECF"/>
    <property type="match status" value="1"/>
</dbReference>
<dbReference type="Gene3D" id="1.10.10.10">
    <property type="entry name" value="Winged helix-like DNA-binding domain superfamily/Winged helix DNA-binding domain"/>
    <property type="match status" value="1"/>
</dbReference>
<dbReference type="Pfam" id="PF04542">
    <property type="entry name" value="Sigma70_r2"/>
    <property type="match status" value="1"/>
</dbReference>
<keyword evidence="3" id="KW-0731">Sigma factor</keyword>
<proteinExistence type="inferred from homology"/>
<keyword evidence="2" id="KW-0805">Transcription regulation</keyword>
<accession>A0A931I0V7</accession>
<dbReference type="AlphaFoldDB" id="A0A931I0V7"/>
<dbReference type="GO" id="GO:0003677">
    <property type="term" value="F:DNA binding"/>
    <property type="evidence" value="ECO:0007669"/>
    <property type="project" value="InterPro"/>
</dbReference>